<evidence type="ECO:0000259" key="6">
    <source>
        <dbReference type="PROSITE" id="PS50109"/>
    </source>
</evidence>
<dbReference type="PROSITE" id="PS50109">
    <property type="entry name" value="HIS_KIN"/>
    <property type="match status" value="1"/>
</dbReference>
<evidence type="ECO:0000256" key="5">
    <source>
        <dbReference type="ARBA" id="ARBA00022777"/>
    </source>
</evidence>
<dbReference type="NCBIfam" id="TIGR00229">
    <property type="entry name" value="sensory_box"/>
    <property type="match status" value="1"/>
</dbReference>
<gene>
    <name evidence="9" type="ORF">ACFOSX_06705</name>
</gene>
<dbReference type="PROSITE" id="PS50112">
    <property type="entry name" value="PAS"/>
    <property type="match status" value="1"/>
</dbReference>
<protein>
    <recommendedName>
        <fullName evidence="2">histidine kinase</fullName>
        <ecNumber evidence="2">2.7.13.3</ecNumber>
    </recommendedName>
</protein>
<dbReference type="Gene3D" id="3.30.565.10">
    <property type="entry name" value="Histidine kinase-like ATPase, C-terminal domain"/>
    <property type="match status" value="1"/>
</dbReference>
<evidence type="ECO:0000259" key="7">
    <source>
        <dbReference type="PROSITE" id="PS50112"/>
    </source>
</evidence>
<dbReference type="RefSeq" id="WP_386098279.1">
    <property type="nucleotide sequence ID" value="NZ_JBHSAT010000004.1"/>
</dbReference>
<comment type="catalytic activity">
    <reaction evidence="1">
        <text>ATP + protein L-histidine = ADP + protein N-phospho-L-histidine.</text>
        <dbReference type="EC" id="2.7.13.3"/>
    </reaction>
</comment>
<dbReference type="SUPFAM" id="SSF55785">
    <property type="entry name" value="PYP-like sensor domain (PAS domain)"/>
    <property type="match status" value="2"/>
</dbReference>
<evidence type="ECO:0000259" key="8">
    <source>
        <dbReference type="PROSITE" id="PS50113"/>
    </source>
</evidence>
<name>A0ABV8AGR6_9FLAO</name>
<keyword evidence="10" id="KW-1185">Reference proteome</keyword>
<dbReference type="SMART" id="SM00387">
    <property type="entry name" value="HATPase_c"/>
    <property type="match status" value="1"/>
</dbReference>
<comment type="caution">
    <text evidence="9">The sequence shown here is derived from an EMBL/GenBank/DDBJ whole genome shotgun (WGS) entry which is preliminary data.</text>
</comment>
<dbReference type="Pfam" id="PF08447">
    <property type="entry name" value="PAS_3"/>
    <property type="match status" value="1"/>
</dbReference>
<keyword evidence="4" id="KW-0808">Transferase</keyword>
<organism evidence="9 10">
    <name type="scientific">Winogradskyella maritima</name>
    <dbReference type="NCBI Taxonomy" id="1517766"/>
    <lineage>
        <taxon>Bacteria</taxon>
        <taxon>Pseudomonadati</taxon>
        <taxon>Bacteroidota</taxon>
        <taxon>Flavobacteriia</taxon>
        <taxon>Flavobacteriales</taxon>
        <taxon>Flavobacteriaceae</taxon>
        <taxon>Winogradskyella</taxon>
    </lineage>
</organism>
<dbReference type="InterPro" id="IPR000700">
    <property type="entry name" value="PAS-assoc_C"/>
</dbReference>
<accession>A0ABV8AGR6</accession>
<sequence length="499" mass="57109">MQATKSIPIRQKHDNMLLEFIQEQASIGTWHFDVLNSDLQWSSQVKKIHEVPDNYVPDVSTAINFYKKGYSRNKITQLFTESLEEFKPYDVELQIVTAKGNKRWVRAIGKPVVVNNECVKVQGLFQDIDEKTKRAEVLAIKESELRRTFNDALIGMALVDLDGNWLKVNKSICHMLGYTKKELKSMTFMDITHPDDLMKGYRAMFDMVSGKRNHFETEKRYIHKNGHIVWTLLSVSLVRKNNGKPLHFLAQVNDLTQLKNSSKKVLQLLETTEKQNKRLLNFAHIVSHNLRSHYSNLDMLLDIAQVDLPELKKHHLFTMMSDAINHLGETVENLNDVAAINMKRDIRLEPISLLDTFTSVLSSISGLILESKATVCANIDPKLKVIGIPAYLDSIMLNFLTNAVKYKKPDGIANIEVKASEADEFILIEFKDNGMGIDLERVGDKLFGMYKTFHKHEEARGLGLFITRNQIEAIGGYVKVESEVHIGTTFKVYLRKFNE</sequence>
<dbReference type="InterPro" id="IPR036890">
    <property type="entry name" value="HATPase_C_sf"/>
</dbReference>
<evidence type="ECO:0000313" key="9">
    <source>
        <dbReference type="EMBL" id="MFC3876919.1"/>
    </source>
</evidence>
<dbReference type="SMART" id="SM00086">
    <property type="entry name" value="PAC"/>
    <property type="match status" value="2"/>
</dbReference>
<dbReference type="SUPFAM" id="SSF55874">
    <property type="entry name" value="ATPase domain of HSP90 chaperone/DNA topoisomerase II/histidine kinase"/>
    <property type="match status" value="1"/>
</dbReference>
<dbReference type="EC" id="2.7.13.3" evidence="2"/>
<dbReference type="Pfam" id="PF13426">
    <property type="entry name" value="PAS_9"/>
    <property type="match status" value="1"/>
</dbReference>
<dbReference type="InterPro" id="IPR013655">
    <property type="entry name" value="PAS_fold_3"/>
</dbReference>
<dbReference type="Proteomes" id="UP001595812">
    <property type="component" value="Unassembled WGS sequence"/>
</dbReference>
<dbReference type="PANTHER" id="PTHR43304:SF1">
    <property type="entry name" value="PAC DOMAIN-CONTAINING PROTEIN"/>
    <property type="match status" value="1"/>
</dbReference>
<dbReference type="SMART" id="SM00091">
    <property type="entry name" value="PAS"/>
    <property type="match status" value="1"/>
</dbReference>
<dbReference type="EMBL" id="JBHSAT010000004">
    <property type="protein sequence ID" value="MFC3876919.1"/>
    <property type="molecule type" value="Genomic_DNA"/>
</dbReference>
<dbReference type="PRINTS" id="PR00344">
    <property type="entry name" value="BCTRLSENSOR"/>
</dbReference>
<evidence type="ECO:0000256" key="3">
    <source>
        <dbReference type="ARBA" id="ARBA00022553"/>
    </source>
</evidence>
<dbReference type="InterPro" id="IPR003594">
    <property type="entry name" value="HATPase_dom"/>
</dbReference>
<dbReference type="Gene3D" id="3.30.450.20">
    <property type="entry name" value="PAS domain"/>
    <property type="match status" value="2"/>
</dbReference>
<evidence type="ECO:0000256" key="4">
    <source>
        <dbReference type="ARBA" id="ARBA00022679"/>
    </source>
</evidence>
<dbReference type="InterPro" id="IPR005467">
    <property type="entry name" value="His_kinase_dom"/>
</dbReference>
<feature type="domain" description="PAS" evidence="7">
    <location>
        <begin position="141"/>
        <end position="211"/>
    </location>
</feature>
<evidence type="ECO:0000313" key="10">
    <source>
        <dbReference type="Proteomes" id="UP001595812"/>
    </source>
</evidence>
<dbReference type="InterPro" id="IPR000014">
    <property type="entry name" value="PAS"/>
</dbReference>
<proteinExistence type="predicted"/>
<dbReference type="InterPro" id="IPR001610">
    <property type="entry name" value="PAC"/>
</dbReference>
<feature type="domain" description="Histidine kinase" evidence="6">
    <location>
        <begin position="285"/>
        <end position="498"/>
    </location>
</feature>
<keyword evidence="5" id="KW-0418">Kinase</keyword>
<dbReference type="PANTHER" id="PTHR43304">
    <property type="entry name" value="PHYTOCHROME-LIKE PROTEIN CPH1"/>
    <property type="match status" value="1"/>
</dbReference>
<dbReference type="Pfam" id="PF02518">
    <property type="entry name" value="HATPase_c"/>
    <property type="match status" value="1"/>
</dbReference>
<feature type="domain" description="PAC" evidence="8">
    <location>
        <begin position="215"/>
        <end position="267"/>
    </location>
</feature>
<dbReference type="InterPro" id="IPR052162">
    <property type="entry name" value="Sensor_kinase/Photoreceptor"/>
</dbReference>
<dbReference type="InterPro" id="IPR035965">
    <property type="entry name" value="PAS-like_dom_sf"/>
</dbReference>
<dbReference type="PROSITE" id="PS50113">
    <property type="entry name" value="PAC"/>
    <property type="match status" value="1"/>
</dbReference>
<dbReference type="InterPro" id="IPR004358">
    <property type="entry name" value="Sig_transdc_His_kin-like_C"/>
</dbReference>
<keyword evidence="3" id="KW-0597">Phosphoprotein</keyword>
<evidence type="ECO:0000256" key="2">
    <source>
        <dbReference type="ARBA" id="ARBA00012438"/>
    </source>
</evidence>
<evidence type="ECO:0000256" key="1">
    <source>
        <dbReference type="ARBA" id="ARBA00000085"/>
    </source>
</evidence>
<reference evidence="10" key="1">
    <citation type="journal article" date="2019" name="Int. J. Syst. Evol. Microbiol.">
        <title>The Global Catalogue of Microorganisms (GCM) 10K type strain sequencing project: providing services to taxonomists for standard genome sequencing and annotation.</title>
        <authorList>
            <consortium name="The Broad Institute Genomics Platform"/>
            <consortium name="The Broad Institute Genome Sequencing Center for Infectious Disease"/>
            <person name="Wu L."/>
            <person name="Ma J."/>
        </authorList>
    </citation>
    <scope>NUCLEOTIDE SEQUENCE [LARGE SCALE GENOMIC DNA]</scope>
    <source>
        <strain evidence="10">CECT 8979</strain>
    </source>
</reference>
<dbReference type="CDD" id="cd00130">
    <property type="entry name" value="PAS"/>
    <property type="match status" value="1"/>
</dbReference>